<sequence>MNPILNWLDTNVFDMASNLLDANKRIYLVYLLSALLIASATYLMQKPAGKLHQYLFNRKIWWHKSAQADYKLMLLNRIIKALMVTPFLFGAIPIALFINESFSMLMGPAQRPSAGTLETAFIFTVILFILDDFSRFILHYALHKIPALWAFHKVHHSAQVLTPLTIYRTHPLESALYAMRMTLVQGSSIGISLALFGPALTMIDILGANLFIFLFNLAGSNLRHSHVWLSWGKYFEHIFISPAQHQLHHSKQAQHFDCNFGTTLACWDILFKSLITAPKKRPFKLSFGIKDQANPHQLPQLYFTPFYEACPKSLRLSLTQLFKNLIRLLKNLKAKFKYDNSQPIRFD</sequence>
<evidence type="ECO:0000256" key="4">
    <source>
        <dbReference type="ARBA" id="ARBA00023136"/>
    </source>
</evidence>
<comment type="caution">
    <text evidence="7">The sequence shown here is derived from an EMBL/GenBank/DDBJ whole genome shotgun (WGS) entry which is preliminary data.</text>
</comment>
<evidence type="ECO:0000256" key="1">
    <source>
        <dbReference type="ARBA" id="ARBA00004370"/>
    </source>
</evidence>
<dbReference type="RefSeq" id="WP_185976604.1">
    <property type="nucleotide sequence ID" value="NZ_CP041660.1"/>
</dbReference>
<keyword evidence="4 5" id="KW-0472">Membrane</keyword>
<feature type="transmembrane region" description="Helical" evidence="5">
    <location>
        <begin position="81"/>
        <end position="99"/>
    </location>
</feature>
<feature type="transmembrane region" description="Helical" evidence="5">
    <location>
        <begin position="119"/>
        <end position="138"/>
    </location>
</feature>
<feature type="domain" description="Fatty acid hydroxylase" evidence="6">
    <location>
        <begin position="125"/>
        <end position="272"/>
    </location>
</feature>
<dbReference type="Proteomes" id="UP001467690">
    <property type="component" value="Unassembled WGS sequence"/>
</dbReference>
<proteinExistence type="predicted"/>
<dbReference type="EMBL" id="JBELOE010000236">
    <property type="protein sequence ID" value="MER2492829.1"/>
    <property type="molecule type" value="Genomic_DNA"/>
</dbReference>
<keyword evidence="7" id="KW-0560">Oxidoreductase</keyword>
<feature type="transmembrane region" description="Helical" evidence="5">
    <location>
        <begin position="26"/>
        <end position="44"/>
    </location>
</feature>
<gene>
    <name evidence="7" type="ORF">ABS311_13165</name>
</gene>
<organism evidence="7 8">
    <name type="scientific">Catenovulum sediminis</name>
    <dbReference type="NCBI Taxonomy" id="1740262"/>
    <lineage>
        <taxon>Bacteria</taxon>
        <taxon>Pseudomonadati</taxon>
        <taxon>Pseudomonadota</taxon>
        <taxon>Gammaproteobacteria</taxon>
        <taxon>Alteromonadales</taxon>
        <taxon>Alteromonadaceae</taxon>
        <taxon>Catenovulum</taxon>
    </lineage>
</organism>
<protein>
    <submittedName>
        <fullName evidence="7">Sterol desaturase family protein</fullName>
        <ecNumber evidence="7">1.-.-.-</ecNumber>
    </submittedName>
</protein>
<feature type="transmembrane region" description="Helical" evidence="5">
    <location>
        <begin position="189"/>
        <end position="215"/>
    </location>
</feature>
<evidence type="ECO:0000259" key="6">
    <source>
        <dbReference type="Pfam" id="PF04116"/>
    </source>
</evidence>
<keyword evidence="3 5" id="KW-1133">Transmembrane helix</keyword>
<dbReference type="EC" id="1.-.-.-" evidence="7"/>
<evidence type="ECO:0000313" key="7">
    <source>
        <dbReference type="EMBL" id="MER2492829.1"/>
    </source>
</evidence>
<dbReference type="GO" id="GO:0016491">
    <property type="term" value="F:oxidoreductase activity"/>
    <property type="evidence" value="ECO:0007669"/>
    <property type="project" value="UniProtKB-KW"/>
</dbReference>
<evidence type="ECO:0000313" key="8">
    <source>
        <dbReference type="Proteomes" id="UP001467690"/>
    </source>
</evidence>
<reference evidence="7 8" key="1">
    <citation type="submission" date="2024-06" db="EMBL/GenBank/DDBJ databases">
        <authorList>
            <person name="Chen R.Y."/>
        </authorList>
    </citation>
    <scope>NUCLEOTIDE SEQUENCE [LARGE SCALE GENOMIC DNA]</scope>
    <source>
        <strain evidence="7 8">D2</strain>
    </source>
</reference>
<dbReference type="Pfam" id="PF04116">
    <property type="entry name" value="FA_hydroxylase"/>
    <property type="match status" value="1"/>
</dbReference>
<comment type="subcellular location">
    <subcellularLocation>
        <location evidence="1">Membrane</location>
    </subcellularLocation>
</comment>
<dbReference type="InterPro" id="IPR050307">
    <property type="entry name" value="Sterol_Desaturase_Related"/>
</dbReference>
<accession>A0ABV1RIS6</accession>
<evidence type="ECO:0000256" key="3">
    <source>
        <dbReference type="ARBA" id="ARBA00022989"/>
    </source>
</evidence>
<keyword evidence="8" id="KW-1185">Reference proteome</keyword>
<evidence type="ECO:0000256" key="5">
    <source>
        <dbReference type="SAM" id="Phobius"/>
    </source>
</evidence>
<dbReference type="InterPro" id="IPR006694">
    <property type="entry name" value="Fatty_acid_hydroxylase"/>
</dbReference>
<dbReference type="PANTHER" id="PTHR11863">
    <property type="entry name" value="STEROL DESATURASE"/>
    <property type="match status" value="1"/>
</dbReference>
<evidence type="ECO:0000256" key="2">
    <source>
        <dbReference type="ARBA" id="ARBA00022692"/>
    </source>
</evidence>
<name>A0ABV1RIS6_9ALTE</name>
<keyword evidence="2 5" id="KW-0812">Transmembrane</keyword>